<dbReference type="PROSITE" id="PS51343">
    <property type="entry name" value="PII_GLNB_DOM"/>
    <property type="match status" value="2"/>
</dbReference>
<name>A0A1S2LJ30_9BACI</name>
<sequence>MITINKAHKLIITIVKKGCAKKVVKASKLAGAEGGTVLIGSGTGVHENKSFLGITIAPEKEIILTLVNSQICNKVLSAINEEAKLCHPGTGLALMLCPKQIMGINHLIGLNDVNEHMEGKSQVESQAILYDLIVTIVNKGDADLVVDASKNAGAEGGTIISGRGTGIHEQAKLFNILIEPEKDIVLTLIDRTKTEQVLEQIDVEVGINQPGKGISFVLQVEKTIGINHVLNKMVSKKFSDHV</sequence>
<dbReference type="RefSeq" id="WP_071310190.1">
    <property type="nucleotide sequence ID" value="NZ_MLQR01000031.1"/>
</dbReference>
<accession>A0A1S2LJ30</accession>
<dbReference type="SUPFAM" id="SSF54913">
    <property type="entry name" value="GlnB-like"/>
    <property type="match status" value="2"/>
</dbReference>
<gene>
    <name evidence="1" type="ORF">BKP37_13880</name>
</gene>
<comment type="caution">
    <text evidence="1">The sequence shown here is derived from an EMBL/GenBank/DDBJ whole genome shotgun (WGS) entry which is preliminary data.</text>
</comment>
<dbReference type="GO" id="GO:0006808">
    <property type="term" value="P:regulation of nitrogen utilization"/>
    <property type="evidence" value="ECO:0007669"/>
    <property type="project" value="InterPro"/>
</dbReference>
<dbReference type="AlphaFoldDB" id="A0A1S2LJ30"/>
<dbReference type="Proteomes" id="UP000179524">
    <property type="component" value="Unassembled WGS sequence"/>
</dbReference>
<dbReference type="EMBL" id="MLQR01000031">
    <property type="protein sequence ID" value="OIJ12512.1"/>
    <property type="molecule type" value="Genomic_DNA"/>
</dbReference>
<protein>
    <submittedName>
        <fullName evidence="1">PII family protein</fullName>
    </submittedName>
</protein>
<dbReference type="GO" id="GO:0030234">
    <property type="term" value="F:enzyme regulator activity"/>
    <property type="evidence" value="ECO:0007669"/>
    <property type="project" value="InterPro"/>
</dbReference>
<organism evidence="1 2">
    <name type="scientific">Anaerobacillus alkalilacustris</name>
    <dbReference type="NCBI Taxonomy" id="393763"/>
    <lineage>
        <taxon>Bacteria</taxon>
        <taxon>Bacillati</taxon>
        <taxon>Bacillota</taxon>
        <taxon>Bacilli</taxon>
        <taxon>Bacillales</taxon>
        <taxon>Bacillaceae</taxon>
        <taxon>Anaerobacillus</taxon>
    </lineage>
</organism>
<dbReference type="Pfam" id="PF00543">
    <property type="entry name" value="P-II"/>
    <property type="match status" value="1"/>
</dbReference>
<evidence type="ECO:0000313" key="1">
    <source>
        <dbReference type="EMBL" id="OIJ12512.1"/>
    </source>
</evidence>
<reference evidence="1 2" key="1">
    <citation type="submission" date="2016-10" db="EMBL/GenBank/DDBJ databases">
        <title>Draft genome sequences of four alkaliphilic bacteria belonging to the Anaerobacillus genus.</title>
        <authorList>
            <person name="Bassil N.M."/>
            <person name="Lloyd J.R."/>
        </authorList>
    </citation>
    <scope>NUCLEOTIDE SEQUENCE [LARGE SCALE GENOMIC DNA]</scope>
    <source>
        <strain evidence="1 2">DSM 18345</strain>
    </source>
</reference>
<evidence type="ECO:0000313" key="2">
    <source>
        <dbReference type="Proteomes" id="UP000179524"/>
    </source>
</evidence>
<dbReference type="InterPro" id="IPR015867">
    <property type="entry name" value="N-reg_PII/ATP_PRibTrfase_C"/>
</dbReference>
<dbReference type="Gene3D" id="3.30.70.120">
    <property type="match status" value="2"/>
</dbReference>
<proteinExistence type="predicted"/>
<dbReference type="InterPro" id="IPR002187">
    <property type="entry name" value="N-reg_PII"/>
</dbReference>
<dbReference type="InterPro" id="IPR011322">
    <property type="entry name" value="N-reg_PII-like_a/b"/>
</dbReference>
<keyword evidence="2" id="KW-1185">Reference proteome</keyword>